<dbReference type="Proteomes" id="UP001321760">
    <property type="component" value="Unassembled WGS sequence"/>
</dbReference>
<keyword evidence="2" id="KW-1185">Reference proteome</keyword>
<sequence length="128" mass="14866">MAISKEHSSNDDVDYELQRLGQLCLPKWYDRIQSVIVRPERPEFALKGEQANPHWLRALDQLRNAINTYDRRDQQPEASRLSSFISAILGNNAAAKTKTIQRREERDRPTSPMDAFFQDLEAFDFPTT</sequence>
<protein>
    <submittedName>
        <fullName evidence="1">Uncharacterized protein</fullName>
    </submittedName>
</protein>
<gene>
    <name evidence="1" type="ORF">QBC34DRAFT_118132</name>
</gene>
<proteinExistence type="predicted"/>
<evidence type="ECO:0000313" key="1">
    <source>
        <dbReference type="EMBL" id="KAK4448045.1"/>
    </source>
</evidence>
<comment type="caution">
    <text evidence="1">The sequence shown here is derived from an EMBL/GenBank/DDBJ whole genome shotgun (WGS) entry which is preliminary data.</text>
</comment>
<name>A0AAV9GHT5_9PEZI</name>
<evidence type="ECO:0000313" key="2">
    <source>
        <dbReference type="Proteomes" id="UP001321760"/>
    </source>
</evidence>
<reference evidence="1" key="2">
    <citation type="submission" date="2023-05" db="EMBL/GenBank/DDBJ databases">
        <authorList>
            <consortium name="Lawrence Berkeley National Laboratory"/>
            <person name="Steindorff A."/>
            <person name="Hensen N."/>
            <person name="Bonometti L."/>
            <person name="Westerberg I."/>
            <person name="Brannstrom I.O."/>
            <person name="Guillou S."/>
            <person name="Cros-Aarteil S."/>
            <person name="Calhoun S."/>
            <person name="Haridas S."/>
            <person name="Kuo A."/>
            <person name="Mondo S."/>
            <person name="Pangilinan J."/>
            <person name="Riley R."/>
            <person name="Labutti K."/>
            <person name="Andreopoulos B."/>
            <person name="Lipzen A."/>
            <person name="Chen C."/>
            <person name="Yanf M."/>
            <person name="Daum C."/>
            <person name="Ng V."/>
            <person name="Clum A."/>
            <person name="Ohm R."/>
            <person name="Martin F."/>
            <person name="Silar P."/>
            <person name="Natvig D."/>
            <person name="Lalanne C."/>
            <person name="Gautier V."/>
            <person name="Ament-Velasquez S.L."/>
            <person name="Kruys A."/>
            <person name="Hutchinson M.I."/>
            <person name="Powell A.J."/>
            <person name="Barry K."/>
            <person name="Miller A.N."/>
            <person name="Grigoriev I.V."/>
            <person name="Debuchy R."/>
            <person name="Gladieux P."/>
            <person name="Thoren M.H."/>
            <person name="Johannesson H."/>
        </authorList>
    </citation>
    <scope>NUCLEOTIDE SEQUENCE</scope>
    <source>
        <strain evidence="1">PSN243</strain>
    </source>
</reference>
<dbReference type="EMBL" id="MU865945">
    <property type="protein sequence ID" value="KAK4448045.1"/>
    <property type="molecule type" value="Genomic_DNA"/>
</dbReference>
<accession>A0AAV9GHT5</accession>
<dbReference type="AlphaFoldDB" id="A0AAV9GHT5"/>
<reference evidence="1" key="1">
    <citation type="journal article" date="2023" name="Mol. Phylogenet. Evol.">
        <title>Genome-scale phylogeny and comparative genomics of the fungal order Sordariales.</title>
        <authorList>
            <person name="Hensen N."/>
            <person name="Bonometti L."/>
            <person name="Westerberg I."/>
            <person name="Brannstrom I.O."/>
            <person name="Guillou S."/>
            <person name="Cros-Aarteil S."/>
            <person name="Calhoun S."/>
            <person name="Haridas S."/>
            <person name="Kuo A."/>
            <person name="Mondo S."/>
            <person name="Pangilinan J."/>
            <person name="Riley R."/>
            <person name="LaButti K."/>
            <person name="Andreopoulos B."/>
            <person name="Lipzen A."/>
            <person name="Chen C."/>
            <person name="Yan M."/>
            <person name="Daum C."/>
            <person name="Ng V."/>
            <person name="Clum A."/>
            <person name="Steindorff A."/>
            <person name="Ohm R.A."/>
            <person name="Martin F."/>
            <person name="Silar P."/>
            <person name="Natvig D.O."/>
            <person name="Lalanne C."/>
            <person name="Gautier V."/>
            <person name="Ament-Velasquez S.L."/>
            <person name="Kruys A."/>
            <person name="Hutchinson M.I."/>
            <person name="Powell A.J."/>
            <person name="Barry K."/>
            <person name="Miller A.N."/>
            <person name="Grigoriev I.V."/>
            <person name="Debuchy R."/>
            <person name="Gladieux P."/>
            <person name="Hiltunen Thoren M."/>
            <person name="Johannesson H."/>
        </authorList>
    </citation>
    <scope>NUCLEOTIDE SEQUENCE</scope>
    <source>
        <strain evidence="1">PSN243</strain>
    </source>
</reference>
<organism evidence="1 2">
    <name type="scientific">Podospora aff. communis PSN243</name>
    <dbReference type="NCBI Taxonomy" id="3040156"/>
    <lineage>
        <taxon>Eukaryota</taxon>
        <taxon>Fungi</taxon>
        <taxon>Dikarya</taxon>
        <taxon>Ascomycota</taxon>
        <taxon>Pezizomycotina</taxon>
        <taxon>Sordariomycetes</taxon>
        <taxon>Sordariomycetidae</taxon>
        <taxon>Sordariales</taxon>
        <taxon>Podosporaceae</taxon>
        <taxon>Podospora</taxon>
    </lineage>
</organism>